<dbReference type="SUPFAM" id="SSF51182">
    <property type="entry name" value="RmlC-like cupins"/>
    <property type="match status" value="1"/>
</dbReference>
<dbReference type="PROSITE" id="PS00041">
    <property type="entry name" value="HTH_ARAC_FAMILY_1"/>
    <property type="match status" value="1"/>
</dbReference>
<dbReference type="SMART" id="SM00342">
    <property type="entry name" value="HTH_ARAC"/>
    <property type="match status" value="1"/>
</dbReference>
<dbReference type="AlphaFoldDB" id="A0A7Z2VKS3"/>
<dbReference type="KEGG" id="cheb:HH215_16945"/>
<accession>A0A7Z2VKS3</accession>
<dbReference type="SUPFAM" id="SSF46689">
    <property type="entry name" value="Homeodomain-like"/>
    <property type="match status" value="2"/>
</dbReference>
<evidence type="ECO:0000256" key="3">
    <source>
        <dbReference type="ARBA" id="ARBA00023163"/>
    </source>
</evidence>
<dbReference type="PANTHER" id="PTHR43280:SF2">
    <property type="entry name" value="HTH-TYPE TRANSCRIPTIONAL REGULATOR EXSA"/>
    <property type="match status" value="1"/>
</dbReference>
<gene>
    <name evidence="5" type="ORF">HH215_16945</name>
</gene>
<dbReference type="InterPro" id="IPR018062">
    <property type="entry name" value="HTH_AraC-typ_CS"/>
</dbReference>
<keyword evidence="1" id="KW-0805">Transcription regulation</keyword>
<name>A0A7Z2VKS3_9BACL</name>
<dbReference type="PANTHER" id="PTHR43280">
    <property type="entry name" value="ARAC-FAMILY TRANSCRIPTIONAL REGULATOR"/>
    <property type="match status" value="1"/>
</dbReference>
<evidence type="ECO:0000256" key="1">
    <source>
        <dbReference type="ARBA" id="ARBA00023015"/>
    </source>
</evidence>
<proteinExistence type="predicted"/>
<sequence>MYIRQFEQFHSTYMSQIIGGGIHPFHELLFISSGKVTIDWIEHSYTVNGPALFIFPPHSPHRIRQMSSVLQCWFIEMRLLQSNYAPNAASIVLWNQAQASLDWNEPRLAPIRNVMQAIESMLPSNGIRNARVPFQQLLACDIQKLLLLIDQYIHVYQAEINGSSTSDPRNDKWSAHQDIYELVRHMEMFFTEDISLDRLAERSGYTQSYVSRLFREITEFSPQQYLNELRMSAATSYLYTTNMSVQKIAEAVGYPGIHYFSRMFKKKFGVSPSEWRQKHTLV</sequence>
<keyword evidence="3" id="KW-0804">Transcription</keyword>
<dbReference type="Pfam" id="PF12833">
    <property type="entry name" value="HTH_18"/>
    <property type="match status" value="1"/>
</dbReference>
<dbReference type="PRINTS" id="PR00032">
    <property type="entry name" value="HTHARAC"/>
</dbReference>
<keyword evidence="6" id="KW-1185">Reference proteome</keyword>
<protein>
    <submittedName>
        <fullName evidence="5">Helix-turn-helix transcriptional regulator</fullName>
    </submittedName>
</protein>
<dbReference type="InterPro" id="IPR011051">
    <property type="entry name" value="RmlC_Cupin_sf"/>
</dbReference>
<dbReference type="InterPro" id="IPR018060">
    <property type="entry name" value="HTH_AraC"/>
</dbReference>
<organism evidence="5 6">
    <name type="scientific">Cohnella herbarum</name>
    <dbReference type="NCBI Taxonomy" id="2728023"/>
    <lineage>
        <taxon>Bacteria</taxon>
        <taxon>Bacillati</taxon>
        <taxon>Bacillota</taxon>
        <taxon>Bacilli</taxon>
        <taxon>Bacillales</taxon>
        <taxon>Paenibacillaceae</taxon>
        <taxon>Cohnella</taxon>
    </lineage>
</organism>
<dbReference type="InterPro" id="IPR020449">
    <property type="entry name" value="Tscrpt_reg_AraC-type_HTH"/>
</dbReference>
<feature type="domain" description="HTH araC/xylS-type" evidence="4">
    <location>
        <begin position="180"/>
        <end position="278"/>
    </location>
</feature>
<dbReference type="InterPro" id="IPR009057">
    <property type="entry name" value="Homeodomain-like_sf"/>
</dbReference>
<dbReference type="GO" id="GO:0043565">
    <property type="term" value="F:sequence-specific DNA binding"/>
    <property type="evidence" value="ECO:0007669"/>
    <property type="project" value="InterPro"/>
</dbReference>
<evidence type="ECO:0000259" key="4">
    <source>
        <dbReference type="PROSITE" id="PS01124"/>
    </source>
</evidence>
<evidence type="ECO:0000313" key="5">
    <source>
        <dbReference type="EMBL" id="QJD84704.1"/>
    </source>
</evidence>
<dbReference type="Gene3D" id="1.10.10.60">
    <property type="entry name" value="Homeodomain-like"/>
    <property type="match status" value="2"/>
</dbReference>
<dbReference type="RefSeq" id="WP_169280985.1">
    <property type="nucleotide sequence ID" value="NZ_CP051680.1"/>
</dbReference>
<keyword evidence="2" id="KW-0238">DNA-binding</keyword>
<reference evidence="5 6" key="1">
    <citation type="submission" date="2020-04" db="EMBL/GenBank/DDBJ databases">
        <title>Genome sequencing of novel species.</title>
        <authorList>
            <person name="Heo J."/>
            <person name="Kim S.-J."/>
            <person name="Kim J.-S."/>
            <person name="Hong S.-B."/>
            <person name="Kwon S.-W."/>
        </authorList>
    </citation>
    <scope>NUCLEOTIDE SEQUENCE [LARGE SCALE GENOMIC DNA]</scope>
    <source>
        <strain evidence="5 6">MFER-1</strain>
    </source>
</reference>
<dbReference type="PROSITE" id="PS01124">
    <property type="entry name" value="HTH_ARAC_FAMILY_2"/>
    <property type="match status" value="1"/>
</dbReference>
<evidence type="ECO:0000313" key="6">
    <source>
        <dbReference type="Proteomes" id="UP000502248"/>
    </source>
</evidence>
<dbReference type="EMBL" id="CP051680">
    <property type="protein sequence ID" value="QJD84704.1"/>
    <property type="molecule type" value="Genomic_DNA"/>
</dbReference>
<evidence type="ECO:0000256" key="2">
    <source>
        <dbReference type="ARBA" id="ARBA00023125"/>
    </source>
</evidence>
<dbReference type="Proteomes" id="UP000502248">
    <property type="component" value="Chromosome"/>
</dbReference>
<dbReference type="GO" id="GO:0003700">
    <property type="term" value="F:DNA-binding transcription factor activity"/>
    <property type="evidence" value="ECO:0007669"/>
    <property type="project" value="InterPro"/>
</dbReference>